<name>A0A8E2DFP5_9APHY</name>
<sequence length="106" mass="11526">MPSLAAVISAIVGGCVLMTLLLSYTIWPKPTRLRTPPLLYKTCPFSEEVRIAFPPSLNEDVASSRFTSPQGRVVRPNPKQYGLWGSIVFHSGVIAGHRLSFGKGQG</sequence>
<keyword evidence="1" id="KW-0812">Transmembrane</keyword>
<protein>
    <submittedName>
        <fullName evidence="2">Uncharacterized protein</fullName>
    </submittedName>
</protein>
<dbReference type="EMBL" id="KV722739">
    <property type="protein sequence ID" value="OCH84024.1"/>
    <property type="molecule type" value="Genomic_DNA"/>
</dbReference>
<gene>
    <name evidence="2" type="ORF">OBBRIDRAFT_808551</name>
</gene>
<keyword evidence="1" id="KW-1133">Transmembrane helix</keyword>
<evidence type="ECO:0000256" key="1">
    <source>
        <dbReference type="SAM" id="Phobius"/>
    </source>
</evidence>
<reference evidence="2 3" key="1">
    <citation type="submission" date="2016-07" db="EMBL/GenBank/DDBJ databases">
        <title>Draft genome of the white-rot fungus Obba rivulosa 3A-2.</title>
        <authorList>
            <consortium name="DOE Joint Genome Institute"/>
            <person name="Miettinen O."/>
            <person name="Riley R."/>
            <person name="Acob R."/>
            <person name="Barry K."/>
            <person name="Cullen D."/>
            <person name="De Vries R."/>
            <person name="Hainaut M."/>
            <person name="Hatakka A."/>
            <person name="Henrissat B."/>
            <person name="Hilden K."/>
            <person name="Kuo R."/>
            <person name="Labutti K."/>
            <person name="Lipzen A."/>
            <person name="Makela M.R."/>
            <person name="Sandor L."/>
            <person name="Spatafora J.W."/>
            <person name="Grigoriev I.V."/>
            <person name="Hibbett D.S."/>
        </authorList>
    </citation>
    <scope>NUCLEOTIDE SEQUENCE [LARGE SCALE GENOMIC DNA]</scope>
    <source>
        <strain evidence="2 3">3A-2</strain>
    </source>
</reference>
<dbReference type="Proteomes" id="UP000250043">
    <property type="component" value="Unassembled WGS sequence"/>
</dbReference>
<keyword evidence="3" id="KW-1185">Reference proteome</keyword>
<organism evidence="2 3">
    <name type="scientific">Obba rivulosa</name>
    <dbReference type="NCBI Taxonomy" id="1052685"/>
    <lineage>
        <taxon>Eukaryota</taxon>
        <taxon>Fungi</taxon>
        <taxon>Dikarya</taxon>
        <taxon>Basidiomycota</taxon>
        <taxon>Agaricomycotina</taxon>
        <taxon>Agaricomycetes</taxon>
        <taxon>Polyporales</taxon>
        <taxon>Gelatoporiaceae</taxon>
        <taxon>Obba</taxon>
    </lineage>
</organism>
<proteinExistence type="predicted"/>
<accession>A0A8E2DFP5</accession>
<feature type="transmembrane region" description="Helical" evidence="1">
    <location>
        <begin position="6"/>
        <end position="27"/>
    </location>
</feature>
<keyword evidence="1" id="KW-0472">Membrane</keyword>
<evidence type="ECO:0000313" key="2">
    <source>
        <dbReference type="EMBL" id="OCH84024.1"/>
    </source>
</evidence>
<evidence type="ECO:0000313" key="3">
    <source>
        <dbReference type="Proteomes" id="UP000250043"/>
    </source>
</evidence>
<dbReference type="AlphaFoldDB" id="A0A8E2DFP5"/>